<comment type="caution">
    <text evidence="1">The sequence shown here is derived from an EMBL/GenBank/DDBJ whole genome shotgun (WGS) entry which is preliminary data.</text>
</comment>
<proteinExistence type="predicted"/>
<accession>A0ABR3PND5</accession>
<dbReference type="EMBL" id="JBFMKM010000003">
    <property type="protein sequence ID" value="KAL1311073.1"/>
    <property type="molecule type" value="Genomic_DNA"/>
</dbReference>
<reference evidence="1 2" key="1">
    <citation type="submission" date="2024-07" db="EMBL/GenBank/DDBJ databases">
        <title>Draft sequence of the Neodothiora populina.</title>
        <authorList>
            <person name="Drown D.D."/>
            <person name="Schuette U.S."/>
            <person name="Buechlein A.B."/>
            <person name="Rusch D.R."/>
            <person name="Winton L.W."/>
            <person name="Adams G.A."/>
        </authorList>
    </citation>
    <scope>NUCLEOTIDE SEQUENCE [LARGE SCALE GENOMIC DNA]</scope>
    <source>
        <strain evidence="1 2">CPC 39397</strain>
    </source>
</reference>
<organism evidence="1 2">
    <name type="scientific">Neodothiora populina</name>
    <dbReference type="NCBI Taxonomy" id="2781224"/>
    <lineage>
        <taxon>Eukaryota</taxon>
        <taxon>Fungi</taxon>
        <taxon>Dikarya</taxon>
        <taxon>Ascomycota</taxon>
        <taxon>Pezizomycotina</taxon>
        <taxon>Dothideomycetes</taxon>
        <taxon>Dothideomycetidae</taxon>
        <taxon>Dothideales</taxon>
        <taxon>Dothioraceae</taxon>
        <taxon>Neodothiora</taxon>
    </lineage>
</organism>
<dbReference type="GeneID" id="95974985"/>
<keyword evidence="2" id="KW-1185">Reference proteome</keyword>
<gene>
    <name evidence="1" type="ORF">AAFC00_001282</name>
</gene>
<evidence type="ECO:0000313" key="2">
    <source>
        <dbReference type="Proteomes" id="UP001562354"/>
    </source>
</evidence>
<dbReference type="Proteomes" id="UP001562354">
    <property type="component" value="Unassembled WGS sequence"/>
</dbReference>
<sequence length="220" mass="25138">MSSSVYSANSSESFDSICDRLKTFPTPLLPPGKSYDGTLTDKISSLYCHPALEALLHILNLDLPSAHFLCRKMQSAPAYEGMYIHGLLHRIEGDLDNTRAWYADVQDSDCFISVWGEATHEERKEADSIKDQYRVGKAPAQKRTRDFLDAVENLQKHKQGDREALEKESRREINELLRWCKDKFGAGKWEDAKKVWVGNSEEIKNMSQDMTTGDKGHRHF</sequence>
<evidence type="ECO:0000313" key="1">
    <source>
        <dbReference type="EMBL" id="KAL1311073.1"/>
    </source>
</evidence>
<protein>
    <submittedName>
        <fullName evidence="1">Uncharacterized protein</fullName>
    </submittedName>
</protein>
<dbReference type="RefSeq" id="XP_069203922.1">
    <property type="nucleotide sequence ID" value="XM_069340453.1"/>
</dbReference>
<name>A0ABR3PND5_9PEZI</name>